<dbReference type="EMBL" id="KZ775572">
    <property type="protein sequence ID" value="PTQ26222.1"/>
    <property type="molecule type" value="Genomic_DNA"/>
</dbReference>
<dbReference type="AlphaFoldDB" id="A0A2R6VX83"/>
<dbReference type="Proteomes" id="UP000244005">
    <property type="component" value="Unassembled WGS sequence"/>
</dbReference>
<name>A0A2R6VX83_MARPO</name>
<proteinExistence type="predicted"/>
<keyword evidence="2" id="KW-1185">Reference proteome</keyword>
<sequence length="82" mass="9249">MSKAGAQLPLDRCLSYEVCELGAGCLEVLFACNSRNRNRFAETMKRVPHALMCRPRRRHISGSPNQNYHTLMFHCLLSGLGL</sequence>
<dbReference type="Gramene" id="Mp2g24540.1">
    <property type="protein sequence ID" value="Mp2g24540.1.cds1"/>
    <property type="gene ID" value="Mp2g24540"/>
</dbReference>
<accession>A0A2R6VX83</accession>
<organism evidence="1 2">
    <name type="scientific">Marchantia polymorpha</name>
    <name type="common">Common liverwort</name>
    <name type="synonym">Marchantia aquatica</name>
    <dbReference type="NCBI Taxonomy" id="3197"/>
    <lineage>
        <taxon>Eukaryota</taxon>
        <taxon>Viridiplantae</taxon>
        <taxon>Streptophyta</taxon>
        <taxon>Embryophyta</taxon>
        <taxon>Marchantiophyta</taxon>
        <taxon>Marchantiopsida</taxon>
        <taxon>Marchantiidae</taxon>
        <taxon>Marchantiales</taxon>
        <taxon>Marchantiaceae</taxon>
        <taxon>Marchantia</taxon>
    </lineage>
</organism>
<gene>
    <name evidence="1" type="ORF">MARPO_4376s0001</name>
</gene>
<evidence type="ECO:0000313" key="2">
    <source>
        <dbReference type="Proteomes" id="UP000244005"/>
    </source>
</evidence>
<protein>
    <submittedName>
        <fullName evidence="1">Uncharacterized protein</fullName>
    </submittedName>
</protein>
<reference evidence="2" key="1">
    <citation type="journal article" date="2017" name="Cell">
        <title>Insights into land plant evolution garnered from the Marchantia polymorpha genome.</title>
        <authorList>
            <person name="Bowman J.L."/>
            <person name="Kohchi T."/>
            <person name="Yamato K.T."/>
            <person name="Jenkins J."/>
            <person name="Shu S."/>
            <person name="Ishizaki K."/>
            <person name="Yamaoka S."/>
            <person name="Nishihama R."/>
            <person name="Nakamura Y."/>
            <person name="Berger F."/>
            <person name="Adam C."/>
            <person name="Aki S.S."/>
            <person name="Althoff F."/>
            <person name="Araki T."/>
            <person name="Arteaga-Vazquez M.A."/>
            <person name="Balasubrmanian S."/>
            <person name="Barry K."/>
            <person name="Bauer D."/>
            <person name="Boehm C.R."/>
            <person name="Briginshaw L."/>
            <person name="Caballero-Perez J."/>
            <person name="Catarino B."/>
            <person name="Chen F."/>
            <person name="Chiyoda S."/>
            <person name="Chovatia M."/>
            <person name="Davies K.M."/>
            <person name="Delmans M."/>
            <person name="Demura T."/>
            <person name="Dierschke T."/>
            <person name="Dolan L."/>
            <person name="Dorantes-Acosta A.E."/>
            <person name="Eklund D.M."/>
            <person name="Florent S.N."/>
            <person name="Flores-Sandoval E."/>
            <person name="Fujiyama A."/>
            <person name="Fukuzawa H."/>
            <person name="Galik B."/>
            <person name="Grimanelli D."/>
            <person name="Grimwood J."/>
            <person name="Grossniklaus U."/>
            <person name="Hamada T."/>
            <person name="Haseloff J."/>
            <person name="Hetherington A.J."/>
            <person name="Higo A."/>
            <person name="Hirakawa Y."/>
            <person name="Hundley H.N."/>
            <person name="Ikeda Y."/>
            <person name="Inoue K."/>
            <person name="Inoue S.I."/>
            <person name="Ishida S."/>
            <person name="Jia Q."/>
            <person name="Kakita M."/>
            <person name="Kanazawa T."/>
            <person name="Kawai Y."/>
            <person name="Kawashima T."/>
            <person name="Kennedy M."/>
            <person name="Kinose K."/>
            <person name="Kinoshita T."/>
            <person name="Kohara Y."/>
            <person name="Koide E."/>
            <person name="Komatsu K."/>
            <person name="Kopischke S."/>
            <person name="Kubo M."/>
            <person name="Kyozuka J."/>
            <person name="Lagercrantz U."/>
            <person name="Lin S.S."/>
            <person name="Lindquist E."/>
            <person name="Lipzen A.M."/>
            <person name="Lu C.W."/>
            <person name="De Luna E."/>
            <person name="Martienssen R.A."/>
            <person name="Minamino N."/>
            <person name="Mizutani M."/>
            <person name="Mizutani M."/>
            <person name="Mochizuki N."/>
            <person name="Monte I."/>
            <person name="Mosher R."/>
            <person name="Nagasaki H."/>
            <person name="Nakagami H."/>
            <person name="Naramoto S."/>
            <person name="Nishitani K."/>
            <person name="Ohtani M."/>
            <person name="Okamoto T."/>
            <person name="Okumura M."/>
            <person name="Phillips J."/>
            <person name="Pollak B."/>
            <person name="Reinders A."/>
            <person name="Rovekamp M."/>
            <person name="Sano R."/>
            <person name="Sawa S."/>
            <person name="Schmid M.W."/>
            <person name="Shirakawa M."/>
            <person name="Solano R."/>
            <person name="Spunde A."/>
            <person name="Suetsugu N."/>
            <person name="Sugano S."/>
            <person name="Sugiyama A."/>
            <person name="Sun R."/>
            <person name="Suzuki Y."/>
            <person name="Takenaka M."/>
            <person name="Takezawa D."/>
            <person name="Tomogane H."/>
            <person name="Tsuzuki M."/>
            <person name="Ueda T."/>
            <person name="Umeda M."/>
            <person name="Ward J.M."/>
            <person name="Watanabe Y."/>
            <person name="Yazaki K."/>
            <person name="Yokoyama R."/>
            <person name="Yoshitake Y."/>
            <person name="Yotsui I."/>
            <person name="Zachgo S."/>
            <person name="Schmutz J."/>
        </authorList>
    </citation>
    <scope>NUCLEOTIDE SEQUENCE [LARGE SCALE GENOMIC DNA]</scope>
    <source>
        <strain evidence="2">Tak-1</strain>
    </source>
</reference>
<evidence type="ECO:0000313" key="1">
    <source>
        <dbReference type="EMBL" id="PTQ26222.1"/>
    </source>
</evidence>